<evidence type="ECO:0000256" key="1">
    <source>
        <dbReference type="ARBA" id="ARBA00022723"/>
    </source>
</evidence>
<dbReference type="Pfam" id="PF02607">
    <property type="entry name" value="B12-binding_2"/>
    <property type="match status" value="1"/>
</dbReference>
<name>A0AAE3W7I9_9ACTN</name>
<dbReference type="GO" id="GO:0050667">
    <property type="term" value="P:homocysteine metabolic process"/>
    <property type="evidence" value="ECO:0007669"/>
    <property type="project" value="TreeGrafter"/>
</dbReference>
<dbReference type="GO" id="GO:0046872">
    <property type="term" value="F:metal ion binding"/>
    <property type="evidence" value="ECO:0007669"/>
    <property type="project" value="UniProtKB-KW"/>
</dbReference>
<evidence type="ECO:0000259" key="3">
    <source>
        <dbReference type="PROSITE" id="PS51332"/>
    </source>
</evidence>
<dbReference type="PANTHER" id="PTHR45833:SF1">
    <property type="entry name" value="METHIONINE SYNTHASE"/>
    <property type="match status" value="1"/>
</dbReference>
<dbReference type="GO" id="GO:0008705">
    <property type="term" value="F:methionine synthase activity"/>
    <property type="evidence" value="ECO:0007669"/>
    <property type="project" value="TreeGrafter"/>
</dbReference>
<dbReference type="GO" id="GO:0031419">
    <property type="term" value="F:cobalamin binding"/>
    <property type="evidence" value="ECO:0007669"/>
    <property type="project" value="InterPro"/>
</dbReference>
<dbReference type="PANTHER" id="PTHR45833">
    <property type="entry name" value="METHIONINE SYNTHASE"/>
    <property type="match status" value="1"/>
</dbReference>
<dbReference type="InterPro" id="IPR036594">
    <property type="entry name" value="Meth_synthase_dom"/>
</dbReference>
<dbReference type="GO" id="GO:0005829">
    <property type="term" value="C:cytosol"/>
    <property type="evidence" value="ECO:0007669"/>
    <property type="project" value="TreeGrafter"/>
</dbReference>
<keyword evidence="5" id="KW-1185">Reference proteome</keyword>
<dbReference type="InterPro" id="IPR003759">
    <property type="entry name" value="Cbl-bd_cap"/>
</dbReference>
<dbReference type="CDD" id="cd02065">
    <property type="entry name" value="B12-binding_like"/>
    <property type="match status" value="1"/>
</dbReference>
<keyword evidence="2" id="KW-0170">Cobalt</keyword>
<dbReference type="InterPro" id="IPR006158">
    <property type="entry name" value="Cobalamin-bd"/>
</dbReference>
<evidence type="ECO:0000313" key="4">
    <source>
        <dbReference type="EMBL" id="MDQ0370775.1"/>
    </source>
</evidence>
<dbReference type="Gene3D" id="1.10.1240.10">
    <property type="entry name" value="Methionine synthase domain"/>
    <property type="match status" value="1"/>
</dbReference>
<dbReference type="Proteomes" id="UP001240236">
    <property type="component" value="Unassembled WGS sequence"/>
</dbReference>
<evidence type="ECO:0000313" key="5">
    <source>
        <dbReference type="Proteomes" id="UP001240236"/>
    </source>
</evidence>
<dbReference type="EMBL" id="JAUSUZ010000001">
    <property type="protein sequence ID" value="MDQ0370775.1"/>
    <property type="molecule type" value="Genomic_DNA"/>
</dbReference>
<dbReference type="InterPro" id="IPR050554">
    <property type="entry name" value="Met_Synthase/Corrinoid"/>
</dbReference>
<dbReference type="InterPro" id="IPR036724">
    <property type="entry name" value="Cobalamin-bd_sf"/>
</dbReference>
<evidence type="ECO:0000256" key="2">
    <source>
        <dbReference type="ARBA" id="ARBA00023285"/>
    </source>
</evidence>
<dbReference type="AlphaFoldDB" id="A0AAE3W7I9"/>
<keyword evidence="1" id="KW-0479">Metal-binding</keyword>
<dbReference type="PROSITE" id="PS51332">
    <property type="entry name" value="B12_BINDING"/>
    <property type="match status" value="1"/>
</dbReference>
<comment type="caution">
    <text evidence="4">The sequence shown here is derived from an EMBL/GenBank/DDBJ whole genome shotgun (WGS) entry which is preliminary data.</text>
</comment>
<feature type="domain" description="B12-binding" evidence="3">
    <location>
        <begin position="94"/>
        <end position="223"/>
    </location>
</feature>
<dbReference type="SUPFAM" id="SSF52242">
    <property type="entry name" value="Cobalamin (vitamin B12)-binding domain"/>
    <property type="match status" value="1"/>
</dbReference>
<accession>A0AAE3W7I9</accession>
<reference evidence="4 5" key="1">
    <citation type="submission" date="2023-07" db="EMBL/GenBank/DDBJ databases">
        <title>Sequencing the genomes of 1000 actinobacteria strains.</title>
        <authorList>
            <person name="Klenk H.-P."/>
        </authorList>
    </citation>
    <scope>NUCLEOTIDE SEQUENCE [LARGE SCALE GENOMIC DNA]</scope>
    <source>
        <strain evidence="4 5">DSM 44709</strain>
    </source>
</reference>
<protein>
    <submittedName>
        <fullName evidence="4">Methanogenic corrinoid protein MtbC1</fullName>
    </submittedName>
</protein>
<gene>
    <name evidence="4" type="ORF">J2S42_007444</name>
</gene>
<dbReference type="GO" id="GO:0046653">
    <property type="term" value="P:tetrahydrofolate metabolic process"/>
    <property type="evidence" value="ECO:0007669"/>
    <property type="project" value="TreeGrafter"/>
</dbReference>
<proteinExistence type="predicted"/>
<dbReference type="RefSeq" id="WP_307247004.1">
    <property type="nucleotide sequence ID" value="NZ_JAUSUZ010000001.1"/>
</dbReference>
<organism evidence="4 5">
    <name type="scientific">Catenuloplanes indicus</name>
    <dbReference type="NCBI Taxonomy" id="137267"/>
    <lineage>
        <taxon>Bacteria</taxon>
        <taxon>Bacillati</taxon>
        <taxon>Actinomycetota</taxon>
        <taxon>Actinomycetes</taxon>
        <taxon>Micromonosporales</taxon>
        <taxon>Micromonosporaceae</taxon>
        <taxon>Catenuloplanes</taxon>
    </lineage>
</organism>
<dbReference type="Pfam" id="PF02310">
    <property type="entry name" value="B12-binding"/>
    <property type="match status" value="1"/>
</dbReference>
<sequence length="355" mass="37813">MTATTPLRHGVDEQYLELIGAGDEWGATDLVLTLWENGADPEQLLLGLIAPAQVRVGELWAANEWSVAREHGATATSERAIAALVARAAPRPTLGRITVACTDGEWHALPPRLLGEVLRLRGWRVDFLGANVPGPHLVTHLHQTGPDVVALSCALPTRLPRAHATLTACQAVGVPVLAGGRGFGADGRHARLLGADGWAATATDAADILDSGWNPPARAPHDDLAHLADEEYTQLVRQRHGIISGVLDRLRDAYPPMRAYDARQADATAEDVTHIVDFLAAALYVDDATVFTDFLTWTAAVLAARGVPASALTVCLDLLSTDLRDFPRAGELLKSGLAELATGISPGQDITRPER</sequence>
<dbReference type="Gene3D" id="3.40.50.280">
    <property type="entry name" value="Cobalamin-binding domain"/>
    <property type="match status" value="1"/>
</dbReference>